<sequence length="1448" mass="161230">MYRSAETSSFARDDVVGRRRGAASGVWGARRYYSLAAAGRNRGDESGVRLEFNKLMLRSGRRLVSVLPGYSKIKSHFRLIPVLFKRELERFLAGDDLQHTFIVVFETADIGISWEDGTDMRVTNRGCGNVVISAIEPGSPASDNADVVIGLALESLFYEPFIIVHDFAHTLDIEIDTSRRRHAKKTITSNPSSPALLRTPMVHLWAKIDALFTSDENAPKLTNTKQQLLLTVLSRACNVLLSHLTCTQPQVRIKNRAYAFLSDVIEALDEALFVLAPQHFKFGVCVLTIQSDRSPFRLLTRDVTTRRYIDILALRTSRILSTRIRWLEFDEFRKLYVTHLLGEEAIDALRNRVKVRFRSDEELKSLAEERAMLQRRAKLKLELEARREVNRTIKQKQKDRMSTMYYRDCDGNLRRGKLSALTRTNTSAANTANVKYSTGPAKQNPRGTAEMRRIRRRLAREKLIHKRRSDQDARHKAQAEEARKREFQAIQNRQLVAKMMTESGFENVLAHSADDNNDGASQHGFPHASFSGYAYSRTVLSHALSHPIFHGSVRAPISTSRSQSGLSVRSMVSNLSQPALNVTGHNWRVFHSPPLCRGLARQHFRTLTAAHDRSEIIHPAIWGCVLASGLAFSDASVTCPALVGYSLERQIPRPEVSTRHLDKLRPPIRRLPRGGGCIDPLSGTTGGFDDAITPCHTCLGGRFGCPFCYELPEGLQLHKYSYMPGDTAQERMEHTPQKLHTDLTTQTALTHDRNVRHDRAEVLVKSIPCGTVIKINLFCDDSVFGKFFHFKFSNTDFMLSKTTRLRKVTDDISRTAHSKSTWPMHYLTADWSLLVAEDEGAEGRTCRFKKRSASHIDIFGRCYVMQLGFANKKCLGYVDHGRVRGRLPARPDLAALAGGLVEVTRAGVSLDSAARPSKWRGATPLAEGHSKRGLATRTKTKSENEYSGLILPFKGFPHHPLRPMRGFTGKLEFYAVSMSGQLLSTSALDFWMGLLIRILALVAAGLFVAEVQLPPWMDREYAHLSPRDRGGPDRAGLLRPDLQEDKDIEVPLEPAAVQEKPKALKATGVLESVAMIAIYMSAAIGIVYLNAYILTQWPWAATLTMLQMLFCSIAARGCVFAGLSDPAKVGMTPRHYVTICVPLALLYTFYLYGSNAVYDYLPVGYIQLLKPGQAIGVYILLAMAGKEAVSMLPVLNLAVILGAVIVASVAKSEVAGWSTAGFMFMMVSNACYSFYLVGQQLVLNTSLGGGKHASKLDAITTLYFLGPATAMGLAVVAAATEWGQADFRLTSVSPWFLLCDCIIAFSLNLIQINIIGKLSALSYMFAGYAKGFLTVVISVVFYKEAVDGLEITGYIVMLFGQLLWSLRKLRARLPQADREDAGLNFKLGVVFSFLPHGRRLLSRALPINRLHSSRPQCNATRRYMESKKTISPTRCLDIKQCDSPGLTS</sequence>
<feature type="transmembrane region" description="Helical" evidence="6">
    <location>
        <begin position="1099"/>
        <end position="1123"/>
    </location>
</feature>
<dbReference type="Proteomes" id="UP000002729">
    <property type="component" value="Unassembled WGS sequence"/>
</dbReference>
<feature type="transmembrane region" description="Helical" evidence="6">
    <location>
        <begin position="1258"/>
        <end position="1280"/>
    </location>
</feature>
<feature type="transmembrane region" description="Helical" evidence="6">
    <location>
        <begin position="1069"/>
        <end position="1093"/>
    </location>
</feature>
<evidence type="ECO:0000256" key="1">
    <source>
        <dbReference type="ARBA" id="ARBA00004141"/>
    </source>
</evidence>
<evidence type="ECO:0000259" key="7">
    <source>
        <dbReference type="Pfam" id="PF03151"/>
    </source>
</evidence>
<evidence type="ECO:0000313" key="8">
    <source>
        <dbReference type="EMBL" id="EGB05248.1"/>
    </source>
</evidence>
<dbReference type="EMBL" id="GL833143">
    <property type="protein sequence ID" value="EGB05248.1"/>
    <property type="molecule type" value="Genomic_DNA"/>
</dbReference>
<dbReference type="GO" id="GO:0016020">
    <property type="term" value="C:membrane"/>
    <property type="evidence" value="ECO:0007669"/>
    <property type="project" value="UniProtKB-SubCell"/>
</dbReference>
<dbReference type="InterPro" id="IPR004853">
    <property type="entry name" value="Sugar_P_trans_dom"/>
</dbReference>
<evidence type="ECO:0000256" key="3">
    <source>
        <dbReference type="ARBA" id="ARBA00022989"/>
    </source>
</evidence>
<feature type="region of interest" description="Disordered" evidence="5">
    <location>
        <begin position="920"/>
        <end position="941"/>
    </location>
</feature>
<evidence type="ECO:0000313" key="9">
    <source>
        <dbReference type="Proteomes" id="UP000002729"/>
    </source>
</evidence>
<dbReference type="PANTHER" id="PTHR11132">
    <property type="entry name" value="SOLUTE CARRIER FAMILY 35"/>
    <property type="match status" value="1"/>
</dbReference>
<protein>
    <recommendedName>
        <fullName evidence="7">Sugar phosphate transporter domain-containing protein</fullName>
    </recommendedName>
</protein>
<evidence type="ECO:0000256" key="4">
    <source>
        <dbReference type="ARBA" id="ARBA00023136"/>
    </source>
</evidence>
<dbReference type="Pfam" id="PF03151">
    <property type="entry name" value="TPT"/>
    <property type="match status" value="1"/>
</dbReference>
<feature type="transmembrane region" description="Helical" evidence="6">
    <location>
        <begin position="1191"/>
        <end position="1210"/>
    </location>
</feature>
<accession>F0YI13</accession>
<gene>
    <name evidence="8" type="ORF">AURANDRAFT_66560</name>
</gene>
<keyword evidence="2 6" id="KW-0812">Transmembrane</keyword>
<feature type="domain" description="Sugar phosphate transporter" evidence="7">
    <location>
        <begin position="1076"/>
        <end position="1365"/>
    </location>
</feature>
<dbReference type="eggNOG" id="KOG1441">
    <property type="taxonomic scope" value="Eukaryota"/>
</dbReference>
<feature type="transmembrane region" description="Helical" evidence="6">
    <location>
        <begin position="990"/>
        <end position="1009"/>
    </location>
</feature>
<dbReference type="InterPro" id="IPR050186">
    <property type="entry name" value="TPT_transporter"/>
</dbReference>
<dbReference type="OrthoDB" id="6418713at2759"/>
<name>F0YI13_AURAN</name>
<feature type="transmembrane region" description="Helical" evidence="6">
    <location>
        <begin position="1135"/>
        <end position="1153"/>
    </location>
</feature>
<dbReference type="RefSeq" id="XP_009040149.1">
    <property type="nucleotide sequence ID" value="XM_009041901.1"/>
</dbReference>
<feature type="transmembrane region" description="Helical" evidence="6">
    <location>
        <begin position="1216"/>
        <end position="1237"/>
    </location>
</feature>
<feature type="region of interest" description="Disordered" evidence="5">
    <location>
        <begin position="429"/>
        <end position="450"/>
    </location>
</feature>
<keyword evidence="3 6" id="KW-1133">Transmembrane helix</keyword>
<evidence type="ECO:0000256" key="2">
    <source>
        <dbReference type="ARBA" id="ARBA00022692"/>
    </source>
</evidence>
<dbReference type="GeneID" id="20225860"/>
<evidence type="ECO:0000256" key="6">
    <source>
        <dbReference type="SAM" id="Phobius"/>
    </source>
</evidence>
<evidence type="ECO:0000256" key="5">
    <source>
        <dbReference type="SAM" id="MobiDB-lite"/>
    </source>
</evidence>
<comment type="subcellular location">
    <subcellularLocation>
        <location evidence="1">Membrane</location>
        <topology evidence="1">Multi-pass membrane protein</topology>
    </subcellularLocation>
</comment>
<keyword evidence="4 6" id="KW-0472">Membrane</keyword>
<keyword evidence="9" id="KW-1185">Reference proteome</keyword>
<dbReference type="KEGG" id="aaf:AURANDRAFT_66560"/>
<feature type="transmembrane region" description="Helical" evidence="6">
    <location>
        <begin position="1292"/>
        <end position="1310"/>
    </location>
</feature>
<reference evidence="8 9" key="1">
    <citation type="journal article" date="2011" name="Proc. Natl. Acad. Sci. U.S.A.">
        <title>Niche of harmful alga Aureococcus anophagefferens revealed through ecogenomics.</title>
        <authorList>
            <person name="Gobler C.J."/>
            <person name="Berry D.L."/>
            <person name="Dyhrman S.T."/>
            <person name="Wilhelm S.W."/>
            <person name="Salamov A."/>
            <person name="Lobanov A.V."/>
            <person name="Zhang Y."/>
            <person name="Collier J.L."/>
            <person name="Wurch L.L."/>
            <person name="Kustka A.B."/>
            <person name="Dill B.D."/>
            <person name="Shah M."/>
            <person name="VerBerkmoes N.C."/>
            <person name="Kuo A."/>
            <person name="Terry A."/>
            <person name="Pangilinan J."/>
            <person name="Lindquist E.A."/>
            <person name="Lucas S."/>
            <person name="Paulsen I.T."/>
            <person name="Hattenrath-Lehmann T.K."/>
            <person name="Talmage S.C."/>
            <person name="Walker E.A."/>
            <person name="Koch F."/>
            <person name="Burson A.M."/>
            <person name="Marcoval M.A."/>
            <person name="Tang Y.Z."/>
            <person name="Lecleir G.R."/>
            <person name="Coyne K.J."/>
            <person name="Berg G.M."/>
            <person name="Bertrand E.M."/>
            <person name="Saito M.A."/>
            <person name="Gladyshev V.N."/>
            <person name="Grigoriev I.V."/>
        </authorList>
    </citation>
    <scope>NUCLEOTIDE SEQUENCE [LARGE SCALE GENOMIC DNA]</scope>
    <source>
        <strain evidence="9">CCMP 1984</strain>
    </source>
</reference>
<feature type="transmembrane region" description="Helical" evidence="6">
    <location>
        <begin position="1322"/>
        <end position="1342"/>
    </location>
</feature>
<dbReference type="InParanoid" id="F0YI13"/>
<proteinExistence type="predicted"/>
<organism evidence="9">
    <name type="scientific">Aureococcus anophagefferens</name>
    <name type="common">Harmful bloom alga</name>
    <dbReference type="NCBI Taxonomy" id="44056"/>
    <lineage>
        <taxon>Eukaryota</taxon>
        <taxon>Sar</taxon>
        <taxon>Stramenopiles</taxon>
        <taxon>Ochrophyta</taxon>
        <taxon>Pelagophyceae</taxon>
        <taxon>Pelagomonadales</taxon>
        <taxon>Pelagomonadaceae</taxon>
        <taxon>Aureococcus</taxon>
    </lineage>
</organism>